<dbReference type="Gene3D" id="1.10.3290.10">
    <property type="entry name" value="Fido-like domain"/>
    <property type="match status" value="1"/>
</dbReference>
<proteinExistence type="predicted"/>
<reference evidence="2 3" key="1">
    <citation type="submission" date="2020-02" db="EMBL/GenBank/DDBJ databases">
        <title>Genomic and physiological characterization of two novel Nitrospinaceae genera.</title>
        <authorList>
            <person name="Mueller A.J."/>
            <person name="Jung M.-Y."/>
            <person name="Strachan C.R."/>
            <person name="Herbold C.W."/>
            <person name="Kirkegaard R.H."/>
            <person name="Daims H."/>
        </authorList>
    </citation>
    <scope>NUCLEOTIDE SEQUENCE [LARGE SCALE GENOMIC DNA]</scope>
    <source>
        <strain evidence="2">EB</strain>
    </source>
</reference>
<dbReference type="Proteomes" id="UP000594688">
    <property type="component" value="Chromosome"/>
</dbReference>
<dbReference type="EMBL" id="CP048685">
    <property type="protein sequence ID" value="QPJ63725.1"/>
    <property type="molecule type" value="Genomic_DNA"/>
</dbReference>
<gene>
    <name evidence="2" type="ORF">G3M70_05870</name>
</gene>
<dbReference type="Pfam" id="PF02661">
    <property type="entry name" value="Fic"/>
    <property type="match status" value="1"/>
</dbReference>
<sequence length="78" mass="9046">MKSFLRTQEDIVSNKNFIRNTKTGNIIYNPPSVPDIASLIQNWGKIVNTPDENRNYSFIKCAMDHYQFEAIHPFLDGK</sequence>
<feature type="domain" description="Fido" evidence="1">
    <location>
        <begin position="1"/>
        <end position="78"/>
    </location>
</feature>
<accession>A0A7T0G1M8</accession>
<dbReference type="InterPro" id="IPR036597">
    <property type="entry name" value="Fido-like_dom_sf"/>
</dbReference>
<dbReference type="KEGG" id="nli:G3M70_05870"/>
<dbReference type="InterPro" id="IPR003812">
    <property type="entry name" value="Fido"/>
</dbReference>
<dbReference type="SUPFAM" id="SSF140931">
    <property type="entry name" value="Fic-like"/>
    <property type="match status" value="1"/>
</dbReference>
<evidence type="ECO:0000313" key="3">
    <source>
        <dbReference type="Proteomes" id="UP000594688"/>
    </source>
</evidence>
<organism evidence="2 3">
    <name type="scientific">Candidatus Nitronauta litoralis</name>
    <dbReference type="NCBI Taxonomy" id="2705533"/>
    <lineage>
        <taxon>Bacteria</taxon>
        <taxon>Pseudomonadati</taxon>
        <taxon>Nitrospinota/Tectimicrobiota group</taxon>
        <taxon>Nitrospinota</taxon>
        <taxon>Nitrospinia</taxon>
        <taxon>Nitrospinales</taxon>
        <taxon>Nitrospinaceae</taxon>
        <taxon>Candidatus Nitronauta</taxon>
    </lineage>
</organism>
<dbReference type="AlphaFoldDB" id="A0A7T0G1M8"/>
<dbReference type="PROSITE" id="PS51459">
    <property type="entry name" value="FIDO"/>
    <property type="match status" value="1"/>
</dbReference>
<protein>
    <submittedName>
        <fullName evidence="2">Fic family protein</fullName>
    </submittedName>
</protein>
<evidence type="ECO:0000259" key="1">
    <source>
        <dbReference type="PROSITE" id="PS51459"/>
    </source>
</evidence>
<name>A0A7T0G1M8_9BACT</name>
<evidence type="ECO:0000313" key="2">
    <source>
        <dbReference type="EMBL" id="QPJ63725.1"/>
    </source>
</evidence>